<dbReference type="InParanoid" id="A0A0H2S791"/>
<keyword evidence="2" id="KW-0479">Metal-binding</keyword>
<dbReference type="STRING" id="27342.A0A0H2S791"/>
<dbReference type="PANTHER" id="PTHR46174">
    <property type="entry name" value="CXXC-TYPE ZINC FINGER PROTEIN 1"/>
    <property type="match status" value="1"/>
</dbReference>
<accession>A0A0H2S791</accession>
<dbReference type="GO" id="GO:0048188">
    <property type="term" value="C:Set1C/COMPASS complex"/>
    <property type="evidence" value="ECO:0007669"/>
    <property type="project" value="InterPro"/>
</dbReference>
<proteinExistence type="predicted"/>
<gene>
    <name evidence="8" type="ORF">SCHPADRAFT_403407</name>
</gene>
<dbReference type="InterPro" id="IPR013083">
    <property type="entry name" value="Znf_RING/FYVE/PHD"/>
</dbReference>
<evidence type="ECO:0000256" key="2">
    <source>
        <dbReference type="ARBA" id="ARBA00022723"/>
    </source>
</evidence>
<dbReference type="PANTHER" id="PTHR46174:SF1">
    <property type="entry name" value="CXXC-TYPE ZINC FINGER PROTEIN 1"/>
    <property type="match status" value="1"/>
</dbReference>
<feature type="domain" description="PHD-type" evidence="7">
    <location>
        <begin position="116"/>
        <end position="151"/>
    </location>
</feature>
<feature type="compositionally biased region" description="Low complexity" evidence="6">
    <location>
        <begin position="38"/>
        <end position="71"/>
    </location>
</feature>
<dbReference type="AlphaFoldDB" id="A0A0H2S791"/>
<sequence>MVAASRSRTRAEAAAEKRTTRSAAAATSAVGRNDENVNAKAATAASASGSNSKLASTSSSPVKSKAAVKKSQTPVKPKSSVPAVSATATNGSVAARRKSVPKEDSQEVVVGGEVFCSCKGPDDGSPMIKCDGTCNMWYHLRCIGISEDDASEIGERMAHILSFDLALLTLHPRCIFL</sequence>
<evidence type="ECO:0000313" key="9">
    <source>
        <dbReference type="Proteomes" id="UP000053477"/>
    </source>
</evidence>
<evidence type="ECO:0000256" key="4">
    <source>
        <dbReference type="ARBA" id="ARBA00022833"/>
    </source>
</evidence>
<feature type="region of interest" description="Disordered" evidence="6">
    <location>
        <begin position="1"/>
        <end position="104"/>
    </location>
</feature>
<dbReference type="SUPFAM" id="SSF57903">
    <property type="entry name" value="FYVE/PHD zinc finger"/>
    <property type="match status" value="1"/>
</dbReference>
<evidence type="ECO:0000259" key="7">
    <source>
        <dbReference type="Pfam" id="PF00628"/>
    </source>
</evidence>
<dbReference type="EMBL" id="KQ085972">
    <property type="protein sequence ID" value="KLO12716.1"/>
    <property type="molecule type" value="Genomic_DNA"/>
</dbReference>
<evidence type="ECO:0000313" key="8">
    <source>
        <dbReference type="EMBL" id="KLO12716.1"/>
    </source>
</evidence>
<protein>
    <recommendedName>
        <fullName evidence="7">PHD-type domain-containing protein</fullName>
    </recommendedName>
</protein>
<evidence type="ECO:0000256" key="5">
    <source>
        <dbReference type="ARBA" id="ARBA00023242"/>
    </source>
</evidence>
<dbReference type="InterPro" id="IPR011011">
    <property type="entry name" value="Znf_FYVE_PHD"/>
</dbReference>
<dbReference type="Gene3D" id="3.30.40.10">
    <property type="entry name" value="Zinc/RING finger domain, C3HC4 (zinc finger)"/>
    <property type="match status" value="1"/>
</dbReference>
<dbReference type="OrthoDB" id="3269054at2759"/>
<evidence type="ECO:0000256" key="1">
    <source>
        <dbReference type="ARBA" id="ARBA00004123"/>
    </source>
</evidence>
<evidence type="ECO:0000256" key="6">
    <source>
        <dbReference type="SAM" id="MobiDB-lite"/>
    </source>
</evidence>
<dbReference type="Proteomes" id="UP000053477">
    <property type="component" value="Unassembled WGS sequence"/>
</dbReference>
<feature type="compositionally biased region" description="Basic and acidic residues" evidence="6">
    <location>
        <begin position="9"/>
        <end position="19"/>
    </location>
</feature>
<dbReference type="GO" id="GO:0045893">
    <property type="term" value="P:positive regulation of DNA-templated transcription"/>
    <property type="evidence" value="ECO:0007669"/>
    <property type="project" value="TreeGrafter"/>
</dbReference>
<name>A0A0H2S791_9AGAM</name>
<comment type="subcellular location">
    <subcellularLocation>
        <location evidence="1">Nucleus</location>
    </subcellularLocation>
</comment>
<reference evidence="8 9" key="1">
    <citation type="submission" date="2015-04" db="EMBL/GenBank/DDBJ databases">
        <title>Complete genome sequence of Schizopora paradoxa KUC8140, a cosmopolitan wood degrader in East Asia.</title>
        <authorList>
            <consortium name="DOE Joint Genome Institute"/>
            <person name="Min B."/>
            <person name="Park H."/>
            <person name="Jang Y."/>
            <person name="Kim J.-J."/>
            <person name="Kim K.H."/>
            <person name="Pangilinan J."/>
            <person name="Lipzen A."/>
            <person name="Riley R."/>
            <person name="Grigoriev I.V."/>
            <person name="Spatafora J.W."/>
            <person name="Choi I.-G."/>
        </authorList>
    </citation>
    <scope>NUCLEOTIDE SEQUENCE [LARGE SCALE GENOMIC DNA]</scope>
    <source>
        <strain evidence="8 9">KUC8140</strain>
    </source>
</reference>
<keyword evidence="9" id="KW-1185">Reference proteome</keyword>
<keyword evidence="5" id="KW-0539">Nucleus</keyword>
<dbReference type="GO" id="GO:0008270">
    <property type="term" value="F:zinc ion binding"/>
    <property type="evidence" value="ECO:0007669"/>
    <property type="project" value="UniProtKB-KW"/>
</dbReference>
<dbReference type="InterPro" id="IPR019787">
    <property type="entry name" value="Znf_PHD-finger"/>
</dbReference>
<evidence type="ECO:0000256" key="3">
    <source>
        <dbReference type="ARBA" id="ARBA00022771"/>
    </source>
</evidence>
<dbReference type="Pfam" id="PF00628">
    <property type="entry name" value="PHD"/>
    <property type="match status" value="1"/>
</dbReference>
<keyword evidence="4" id="KW-0862">Zinc</keyword>
<keyword evidence="3" id="KW-0863">Zinc-finger</keyword>
<organism evidence="8 9">
    <name type="scientific">Schizopora paradoxa</name>
    <dbReference type="NCBI Taxonomy" id="27342"/>
    <lineage>
        <taxon>Eukaryota</taxon>
        <taxon>Fungi</taxon>
        <taxon>Dikarya</taxon>
        <taxon>Basidiomycota</taxon>
        <taxon>Agaricomycotina</taxon>
        <taxon>Agaricomycetes</taxon>
        <taxon>Hymenochaetales</taxon>
        <taxon>Schizoporaceae</taxon>
        <taxon>Schizopora</taxon>
    </lineage>
</organism>
<dbReference type="InterPro" id="IPR037869">
    <property type="entry name" value="Spp1/CFP1"/>
</dbReference>